<keyword evidence="10" id="KW-1185">Reference proteome</keyword>
<dbReference type="Proteomes" id="UP000466024">
    <property type="component" value="Unassembled WGS sequence"/>
</dbReference>
<evidence type="ECO:0000256" key="2">
    <source>
        <dbReference type="ARBA" id="ARBA00022764"/>
    </source>
</evidence>
<sequence length="320" mass="35743">MRPRVWIPLALVIMLLSPLSAMAEVVPLDRIVAVVNDDAIMQSQLERRVAQARDQLQANNIQMPPERALERQVLDRMITEQIELQMAADAKLSIDETQLNSTMRGIAQNNGMSLDEFADTLEQQGQTLAEVREQVRRELLIRQVQQDRVASRITVSDREVDRFLAQRSENSNVAYHLAQILIAVPQSPTPDQVTQAQAEAQKLYQQLQGGADFQQLAVAESDDAQALQGGDLGWRQVAQIPSIFADVIPDLSKGEVSEPIRSPSGFHLVKLIDTRGGDNGQMSRDQASQAIFQRKVNDEVEAWTQEIRASAYIDNRLDNG</sequence>
<dbReference type="InterPro" id="IPR015391">
    <property type="entry name" value="SurA_N"/>
</dbReference>
<dbReference type="SUPFAM" id="SSF54534">
    <property type="entry name" value="FKBP-like"/>
    <property type="match status" value="1"/>
</dbReference>
<dbReference type="PANTHER" id="PTHR47637:SF1">
    <property type="entry name" value="CHAPERONE SURA"/>
    <property type="match status" value="1"/>
</dbReference>
<gene>
    <name evidence="9" type="ORF">F0A16_16785</name>
</gene>
<dbReference type="AlphaFoldDB" id="A0A640WC13"/>
<evidence type="ECO:0000256" key="4">
    <source>
        <dbReference type="ARBA" id="ARBA00023186"/>
    </source>
</evidence>
<dbReference type="Pfam" id="PF09312">
    <property type="entry name" value="SurA_N"/>
    <property type="match status" value="1"/>
</dbReference>
<dbReference type="Gene3D" id="3.10.50.40">
    <property type="match status" value="1"/>
</dbReference>
<dbReference type="Pfam" id="PF00639">
    <property type="entry name" value="Rotamase"/>
    <property type="match status" value="1"/>
</dbReference>
<feature type="signal peptide" evidence="7">
    <location>
        <begin position="1"/>
        <end position="23"/>
    </location>
</feature>
<accession>A0A640WC13</accession>
<evidence type="ECO:0000256" key="6">
    <source>
        <dbReference type="PROSITE-ProRule" id="PRU00278"/>
    </source>
</evidence>
<evidence type="ECO:0000259" key="8">
    <source>
        <dbReference type="PROSITE" id="PS50198"/>
    </source>
</evidence>
<evidence type="ECO:0000256" key="3">
    <source>
        <dbReference type="ARBA" id="ARBA00023110"/>
    </source>
</evidence>
<dbReference type="GO" id="GO:0003755">
    <property type="term" value="F:peptidyl-prolyl cis-trans isomerase activity"/>
    <property type="evidence" value="ECO:0007669"/>
    <property type="project" value="UniProtKB-KW"/>
</dbReference>
<comment type="caution">
    <text evidence="9">The sequence shown here is derived from an EMBL/GenBank/DDBJ whole genome shotgun (WGS) entry which is preliminary data.</text>
</comment>
<keyword evidence="4" id="KW-0143">Chaperone</keyword>
<evidence type="ECO:0000313" key="9">
    <source>
        <dbReference type="EMBL" id="KAA0016385.1"/>
    </source>
</evidence>
<evidence type="ECO:0000256" key="5">
    <source>
        <dbReference type="ARBA" id="ARBA00023235"/>
    </source>
</evidence>
<name>A0A640WC13_9GAMM</name>
<dbReference type="RefSeq" id="WP_149436528.1">
    <property type="nucleotide sequence ID" value="NZ_VTPX01000011.1"/>
</dbReference>
<dbReference type="PANTHER" id="PTHR47637">
    <property type="entry name" value="CHAPERONE SURA"/>
    <property type="match status" value="1"/>
</dbReference>
<keyword evidence="2" id="KW-0574">Periplasm</keyword>
<keyword evidence="1 7" id="KW-0732">Signal</keyword>
<dbReference type="EMBL" id="VTPX01000011">
    <property type="protein sequence ID" value="KAA0016385.1"/>
    <property type="molecule type" value="Genomic_DNA"/>
</dbReference>
<protein>
    <submittedName>
        <fullName evidence="9">Peptidylprolyl isomerase</fullName>
    </submittedName>
</protein>
<keyword evidence="5 6" id="KW-0413">Isomerase</keyword>
<reference evidence="9 10" key="1">
    <citation type="submission" date="2019-08" db="EMBL/GenBank/DDBJ databases">
        <title>Bioinformatics analysis of the strain L3 and L5.</title>
        <authorList>
            <person name="Li X."/>
        </authorList>
    </citation>
    <scope>NUCLEOTIDE SEQUENCE [LARGE SCALE GENOMIC DNA]</scope>
    <source>
        <strain evidence="9 10">L3</strain>
    </source>
</reference>
<dbReference type="InterPro" id="IPR027304">
    <property type="entry name" value="Trigger_fact/SurA_dom_sf"/>
</dbReference>
<dbReference type="InterPro" id="IPR050280">
    <property type="entry name" value="OMP_Chaperone_SurA"/>
</dbReference>
<keyword evidence="3 6" id="KW-0697">Rotamase</keyword>
<evidence type="ECO:0000256" key="7">
    <source>
        <dbReference type="SAM" id="SignalP"/>
    </source>
</evidence>
<dbReference type="Gene3D" id="1.10.4030.10">
    <property type="entry name" value="Porin chaperone SurA, peptide-binding domain"/>
    <property type="match status" value="1"/>
</dbReference>
<proteinExistence type="predicted"/>
<evidence type="ECO:0000313" key="10">
    <source>
        <dbReference type="Proteomes" id="UP000466024"/>
    </source>
</evidence>
<dbReference type="SUPFAM" id="SSF109998">
    <property type="entry name" value="Triger factor/SurA peptide-binding domain-like"/>
    <property type="match status" value="1"/>
</dbReference>
<feature type="domain" description="PpiC" evidence="8">
    <location>
        <begin position="172"/>
        <end position="273"/>
    </location>
</feature>
<dbReference type="InterPro" id="IPR000297">
    <property type="entry name" value="PPIase_PpiC"/>
</dbReference>
<evidence type="ECO:0000256" key="1">
    <source>
        <dbReference type="ARBA" id="ARBA00022729"/>
    </source>
</evidence>
<organism evidence="9 10">
    <name type="scientific">Salinicola corii</name>
    <dbReference type="NCBI Taxonomy" id="2606937"/>
    <lineage>
        <taxon>Bacteria</taxon>
        <taxon>Pseudomonadati</taxon>
        <taxon>Pseudomonadota</taxon>
        <taxon>Gammaproteobacteria</taxon>
        <taxon>Oceanospirillales</taxon>
        <taxon>Halomonadaceae</taxon>
        <taxon>Salinicola</taxon>
    </lineage>
</organism>
<feature type="chain" id="PRO_5025059060" evidence="7">
    <location>
        <begin position="24"/>
        <end position="320"/>
    </location>
</feature>
<dbReference type="InterPro" id="IPR046357">
    <property type="entry name" value="PPIase_dom_sf"/>
</dbReference>
<dbReference type="PROSITE" id="PS50198">
    <property type="entry name" value="PPIC_PPIASE_2"/>
    <property type="match status" value="1"/>
</dbReference>